<evidence type="ECO:0000313" key="4">
    <source>
        <dbReference type="Proteomes" id="UP000274504"/>
    </source>
</evidence>
<dbReference type="AlphaFoldDB" id="A0A0R3SA32"/>
<gene>
    <name evidence="1" type="ORF">HDID_LOCUS1178</name>
    <name evidence="2" type="ORF">WMSIL1_LOCUS2285</name>
    <name evidence="3" type="ORF">WMSIL1_LOCUS3722</name>
</gene>
<evidence type="ECO:0000313" key="1">
    <source>
        <dbReference type="EMBL" id="VDL18639.1"/>
    </source>
</evidence>
<dbReference type="Proteomes" id="UP000274504">
    <property type="component" value="Unassembled WGS sequence"/>
</dbReference>
<reference evidence="1 4" key="2">
    <citation type="submission" date="2018-11" db="EMBL/GenBank/DDBJ databases">
        <authorList>
            <consortium name="Pathogen Informatics"/>
        </authorList>
    </citation>
    <scope>NUCLEOTIDE SEQUENCE [LARGE SCALE GENOMIC DNA]</scope>
</reference>
<dbReference type="EMBL" id="CABIJS010000057">
    <property type="protein sequence ID" value="VUZ41459.1"/>
    <property type="molecule type" value="Genomic_DNA"/>
</dbReference>
<proteinExistence type="predicted"/>
<organism evidence="6">
    <name type="scientific">Hymenolepis diminuta</name>
    <name type="common">Rat tapeworm</name>
    <dbReference type="NCBI Taxonomy" id="6216"/>
    <lineage>
        <taxon>Eukaryota</taxon>
        <taxon>Metazoa</taxon>
        <taxon>Spiralia</taxon>
        <taxon>Lophotrochozoa</taxon>
        <taxon>Platyhelminthes</taxon>
        <taxon>Cestoda</taxon>
        <taxon>Eucestoda</taxon>
        <taxon>Cyclophyllidea</taxon>
        <taxon>Hymenolepididae</taxon>
        <taxon>Hymenolepis</taxon>
    </lineage>
</organism>
<reference evidence="2 5" key="3">
    <citation type="submission" date="2019-07" db="EMBL/GenBank/DDBJ databases">
        <authorList>
            <person name="Jastrzebski P J."/>
            <person name="Paukszto L."/>
            <person name="Jastrzebski P J."/>
        </authorList>
    </citation>
    <scope>NUCLEOTIDE SEQUENCE [LARGE SCALE GENOMIC DNA]</scope>
    <source>
        <strain evidence="2 5">WMS-il1</strain>
    </source>
</reference>
<dbReference type="EMBL" id="CABIJS010000111">
    <property type="protein sequence ID" value="VUZ43041.1"/>
    <property type="molecule type" value="Genomic_DNA"/>
</dbReference>
<accession>A0A0R3SA32</accession>
<protein>
    <submittedName>
        <fullName evidence="1 6">Uncharacterized protein</fullName>
    </submittedName>
</protein>
<sequence>MEADPRVLTDVNITNHASMPVRDNCSCPLATIFFGSIVPCTVLTSQHINTSAGDFSPNAEHEVDLHPSKKFCSPFLASRRIFQSVHLPEVVRGSSDALDRSLLAELPIVD</sequence>
<evidence type="ECO:0000313" key="3">
    <source>
        <dbReference type="EMBL" id="VUZ43041.1"/>
    </source>
</evidence>
<dbReference type="Proteomes" id="UP000321570">
    <property type="component" value="Unassembled WGS sequence"/>
</dbReference>
<evidence type="ECO:0000313" key="5">
    <source>
        <dbReference type="Proteomes" id="UP000321570"/>
    </source>
</evidence>
<dbReference type="WBParaSite" id="HDID_0000117701-mRNA-1">
    <property type="protein sequence ID" value="HDID_0000117701-mRNA-1"/>
    <property type="gene ID" value="HDID_0000117701"/>
</dbReference>
<keyword evidence="5" id="KW-1185">Reference proteome</keyword>
<dbReference type="EMBL" id="UYSG01000202">
    <property type="protein sequence ID" value="VDL18639.1"/>
    <property type="molecule type" value="Genomic_DNA"/>
</dbReference>
<name>A0A0R3SA32_HYMDI</name>
<reference evidence="6" key="1">
    <citation type="submission" date="2017-02" db="UniProtKB">
        <authorList>
            <consortium name="WormBaseParasite"/>
        </authorList>
    </citation>
    <scope>IDENTIFICATION</scope>
</reference>
<evidence type="ECO:0000313" key="2">
    <source>
        <dbReference type="EMBL" id="VUZ41459.1"/>
    </source>
</evidence>
<evidence type="ECO:0000313" key="6">
    <source>
        <dbReference type="WBParaSite" id="HDID_0000117701-mRNA-1"/>
    </source>
</evidence>